<evidence type="ECO:0000313" key="1">
    <source>
        <dbReference type="EMBL" id="KAF3438017.1"/>
    </source>
</evidence>
<dbReference type="Proteomes" id="UP000796880">
    <property type="component" value="Unassembled WGS sequence"/>
</dbReference>
<sequence length="66" mass="7718">MEGHRRLGKGKKAGRSRVQCFIAEQRQFRNNLVFENRSSIRTYKIPEGFTVRDQILFGIDVVLRGH</sequence>
<comment type="caution">
    <text evidence="1">The sequence shown here is derived from an EMBL/GenBank/DDBJ whole genome shotgun (WGS) entry which is preliminary data.</text>
</comment>
<proteinExistence type="predicted"/>
<dbReference type="EMBL" id="VOIH02000009">
    <property type="protein sequence ID" value="KAF3438017.1"/>
    <property type="molecule type" value="Genomic_DNA"/>
</dbReference>
<organism evidence="1 2">
    <name type="scientific">Rhamnella rubrinervis</name>
    <dbReference type="NCBI Taxonomy" id="2594499"/>
    <lineage>
        <taxon>Eukaryota</taxon>
        <taxon>Viridiplantae</taxon>
        <taxon>Streptophyta</taxon>
        <taxon>Embryophyta</taxon>
        <taxon>Tracheophyta</taxon>
        <taxon>Spermatophyta</taxon>
        <taxon>Magnoliopsida</taxon>
        <taxon>eudicotyledons</taxon>
        <taxon>Gunneridae</taxon>
        <taxon>Pentapetalae</taxon>
        <taxon>rosids</taxon>
        <taxon>fabids</taxon>
        <taxon>Rosales</taxon>
        <taxon>Rhamnaceae</taxon>
        <taxon>rhamnoid group</taxon>
        <taxon>Rhamneae</taxon>
        <taxon>Rhamnella</taxon>
    </lineage>
</organism>
<reference evidence="1" key="1">
    <citation type="submission" date="2020-03" db="EMBL/GenBank/DDBJ databases">
        <title>A high-quality chromosome-level genome assembly of a woody plant with both climbing and erect habits, Rhamnella rubrinervis.</title>
        <authorList>
            <person name="Lu Z."/>
            <person name="Yang Y."/>
            <person name="Zhu X."/>
            <person name="Sun Y."/>
        </authorList>
    </citation>
    <scope>NUCLEOTIDE SEQUENCE</scope>
    <source>
        <strain evidence="1">BYM</strain>
        <tissue evidence="1">Leaf</tissue>
    </source>
</reference>
<evidence type="ECO:0000313" key="2">
    <source>
        <dbReference type="Proteomes" id="UP000796880"/>
    </source>
</evidence>
<keyword evidence="2" id="KW-1185">Reference proteome</keyword>
<protein>
    <submittedName>
        <fullName evidence="1">Uncharacterized protein</fullName>
    </submittedName>
</protein>
<name>A0A8K0DV13_9ROSA</name>
<accession>A0A8K0DV13</accession>
<dbReference type="AlphaFoldDB" id="A0A8K0DV13"/>
<gene>
    <name evidence="1" type="ORF">FNV43_RR20773</name>
</gene>